<proteinExistence type="predicted"/>
<dbReference type="EMBL" id="JADGKB010000051">
    <property type="protein sequence ID" value="KAJ3256411.1"/>
    <property type="molecule type" value="Genomic_DNA"/>
</dbReference>
<accession>A0AAD5Y589</accession>
<sequence length="513" mass="58714">MRALKNKDDRVVSLSLRLIALILQRNPESFDLIQQKHSVILEDIISFSRKQISDVLKYGYLEALGKLLFVPGFGTWAQQVNLDIQEFAEGSFITNNFFITNSSIRLLSITGVKNPSIYYVDIIKGLDLLDAQESCNSVSFEFVRAHGLILKLAKKGFLTQDLLGHIPIDFDTYGWLELLLRVSNMLEWPIREELVDLIIEKLDPTFNLVCQGAILQKYQNIKLKYQMKEESLLNISLAMDIVNNVALEMSPSWNLEQLEMLFSMNVGWEVTHQILNMIEKALKADRIELSQSLPLSNFIESSLCNENSIIRCAALQCLICLAKYPSASIARHPALDDTIEKLLFNEPESAVTKLLLDYLVIQKKLLMKYCDSQSNSHIKFADYLQSEDYTVRESYVGVLQLFVEYSLESEVEIHSELYQHLLTLIDDPSRLVRANVLMVLKKILCAHQHKTKRQIGAVSNSFLLDCQKLDLDVLLQRCQPEELYCEDFDMGDDIIDEADERGQGNNVLFCYDC</sequence>
<dbReference type="InterPro" id="IPR016024">
    <property type="entry name" value="ARM-type_fold"/>
</dbReference>
<organism evidence="1 2">
    <name type="scientific">Boothiomyces macroporosus</name>
    <dbReference type="NCBI Taxonomy" id="261099"/>
    <lineage>
        <taxon>Eukaryota</taxon>
        <taxon>Fungi</taxon>
        <taxon>Fungi incertae sedis</taxon>
        <taxon>Chytridiomycota</taxon>
        <taxon>Chytridiomycota incertae sedis</taxon>
        <taxon>Chytridiomycetes</taxon>
        <taxon>Rhizophydiales</taxon>
        <taxon>Terramycetaceae</taxon>
        <taxon>Boothiomyces</taxon>
    </lineage>
</organism>
<comment type="caution">
    <text evidence="1">The sequence shown here is derived from an EMBL/GenBank/DDBJ whole genome shotgun (WGS) entry which is preliminary data.</text>
</comment>
<dbReference type="Proteomes" id="UP001210925">
    <property type="component" value="Unassembled WGS sequence"/>
</dbReference>
<dbReference type="InterPro" id="IPR011989">
    <property type="entry name" value="ARM-like"/>
</dbReference>
<protein>
    <submittedName>
        <fullName evidence="1">Uncharacterized protein</fullName>
    </submittedName>
</protein>
<evidence type="ECO:0000313" key="1">
    <source>
        <dbReference type="EMBL" id="KAJ3256411.1"/>
    </source>
</evidence>
<name>A0AAD5Y589_9FUNG</name>
<keyword evidence="2" id="KW-1185">Reference proteome</keyword>
<dbReference type="Gene3D" id="1.25.10.10">
    <property type="entry name" value="Leucine-rich Repeat Variant"/>
    <property type="match status" value="1"/>
</dbReference>
<reference evidence="1" key="1">
    <citation type="submission" date="2020-05" db="EMBL/GenBank/DDBJ databases">
        <title>Phylogenomic resolution of chytrid fungi.</title>
        <authorList>
            <person name="Stajich J.E."/>
            <person name="Amses K."/>
            <person name="Simmons R."/>
            <person name="Seto K."/>
            <person name="Myers J."/>
            <person name="Bonds A."/>
            <person name="Quandt C.A."/>
            <person name="Barry K."/>
            <person name="Liu P."/>
            <person name="Grigoriev I."/>
            <person name="Longcore J.E."/>
            <person name="James T.Y."/>
        </authorList>
    </citation>
    <scope>NUCLEOTIDE SEQUENCE</scope>
    <source>
        <strain evidence="1">PLAUS21</strain>
    </source>
</reference>
<evidence type="ECO:0000313" key="2">
    <source>
        <dbReference type="Proteomes" id="UP001210925"/>
    </source>
</evidence>
<dbReference type="SUPFAM" id="SSF48371">
    <property type="entry name" value="ARM repeat"/>
    <property type="match status" value="1"/>
</dbReference>
<dbReference type="AlphaFoldDB" id="A0AAD5Y589"/>
<gene>
    <name evidence="1" type="ORF">HK103_005540</name>
</gene>